<dbReference type="PANTHER" id="PTHR10742">
    <property type="entry name" value="FLAVIN MONOAMINE OXIDASE"/>
    <property type="match status" value="1"/>
</dbReference>
<dbReference type="GO" id="GO:0009063">
    <property type="term" value="P:amino acid catabolic process"/>
    <property type="evidence" value="ECO:0007669"/>
    <property type="project" value="TreeGrafter"/>
</dbReference>
<dbReference type="Proteomes" id="UP000078559">
    <property type="component" value="Chromosome 5"/>
</dbReference>
<dbReference type="InterPro" id="IPR050281">
    <property type="entry name" value="Flavin_monoamine_oxidase"/>
</dbReference>
<gene>
    <name evidence="3" type="ORF">VM1G_04950</name>
</gene>
<name>A0A194W032_CYTMA</name>
<dbReference type="Gene3D" id="3.90.660.10">
    <property type="match status" value="1"/>
</dbReference>
<evidence type="ECO:0000313" key="3">
    <source>
        <dbReference type="EMBL" id="KUI69395.1"/>
    </source>
</evidence>
<feature type="chain" id="PRO_5008266983" description="Amine oxidase domain-containing protein" evidence="1">
    <location>
        <begin position="22"/>
        <end position="615"/>
    </location>
</feature>
<protein>
    <recommendedName>
        <fullName evidence="2">Amine oxidase domain-containing protein</fullName>
    </recommendedName>
</protein>
<dbReference type="Pfam" id="PF01593">
    <property type="entry name" value="Amino_oxidase"/>
    <property type="match status" value="1"/>
</dbReference>
<dbReference type="InterPro" id="IPR002937">
    <property type="entry name" value="Amino_oxidase"/>
</dbReference>
<dbReference type="EMBL" id="CM003102">
    <property type="protein sequence ID" value="KUI69395.1"/>
    <property type="molecule type" value="Genomic_DNA"/>
</dbReference>
<keyword evidence="1" id="KW-0732">Signal</keyword>
<evidence type="ECO:0000313" key="4">
    <source>
        <dbReference type="Proteomes" id="UP000078559"/>
    </source>
</evidence>
<dbReference type="Gene3D" id="1.10.10.1620">
    <property type="match status" value="1"/>
</dbReference>
<evidence type="ECO:0000259" key="2">
    <source>
        <dbReference type="Pfam" id="PF01593"/>
    </source>
</evidence>
<accession>A0A194W032</accession>
<dbReference type="SUPFAM" id="SSF51905">
    <property type="entry name" value="FAD/NAD(P)-binding domain"/>
    <property type="match status" value="1"/>
</dbReference>
<proteinExistence type="predicted"/>
<evidence type="ECO:0000256" key="1">
    <source>
        <dbReference type="SAM" id="SignalP"/>
    </source>
</evidence>
<dbReference type="GO" id="GO:0001716">
    <property type="term" value="F:L-amino-acid oxidase activity"/>
    <property type="evidence" value="ECO:0007669"/>
    <property type="project" value="TreeGrafter"/>
</dbReference>
<keyword evidence="4" id="KW-1185">Reference proteome</keyword>
<dbReference type="SUPFAM" id="SSF54373">
    <property type="entry name" value="FAD-linked reductases, C-terminal domain"/>
    <property type="match status" value="1"/>
</dbReference>
<feature type="domain" description="Amine oxidase" evidence="2">
    <location>
        <begin position="88"/>
        <end position="578"/>
    </location>
</feature>
<feature type="signal peptide" evidence="1">
    <location>
        <begin position="1"/>
        <end position="21"/>
    </location>
</feature>
<dbReference type="Gene3D" id="3.50.50.60">
    <property type="entry name" value="FAD/NAD(P)-binding domain"/>
    <property type="match status" value="1"/>
</dbReference>
<dbReference type="SMR" id="A0A194W032"/>
<organism evidence="3 4">
    <name type="scientific">Cytospora mali</name>
    <name type="common">Apple Valsa canker fungus</name>
    <name type="synonym">Valsa mali</name>
    <dbReference type="NCBI Taxonomy" id="578113"/>
    <lineage>
        <taxon>Eukaryota</taxon>
        <taxon>Fungi</taxon>
        <taxon>Dikarya</taxon>
        <taxon>Ascomycota</taxon>
        <taxon>Pezizomycotina</taxon>
        <taxon>Sordariomycetes</taxon>
        <taxon>Sordariomycetidae</taxon>
        <taxon>Diaporthales</taxon>
        <taxon>Cytosporaceae</taxon>
        <taxon>Cytospora</taxon>
    </lineage>
</organism>
<sequence length="615" mass="68083">MYFYNSNVALFTALLLAKAFASTGPFPKHYRQEVAVGVGDSHGEFAAQNPRSAFFREIVDSSFYSDHNKAPTRLEVPLKVGIVGAGAAGLYAAVLLDSLGIDYDIYEASDRIGGRIYTYRFDQETWDDSTPEDPAYYDYYDVGAMRFPPLPYMDRVIGSANWSLIPYINERVSQSDQVVQIPYYFTANNTFRKYNGVLVPGQTSTSPSVFNVQLSYPNGTVETKFDEEAASTVWSNLVQNMTAALSANFTSGFNLLMEYDSLSVRGYLLSQGFTNAEIDWLETLNDATGHYSMSMSQCVLDEWIFTSAGTDGWTAINGGMDMLTKGMSLIIKNKPILNSRVTGITPNATDGTLNVVVNGTDKPYAHVISTVPLGALQAINMTGLELDYFQQQAVRSLSYDPSAKIGFKFKSRWWENLPSGPFQGGQSYTDMPIRRCVYPSYGINITDAPGTMIASYVWAQDAARLGSYLNAHNPAGQAPYQPGGFDHLVAMTLQDLASLNNVSFDFLSSQLEGAHAYDWYQSEFSVGAFALFGPGQYSSVMPYLMTPAWDGHVHWGGEALSSGHAWIIGALNSAYRNVLEILNTEGLEDLKAEFVRMWNVTDEVDMGWYNWTPEK</sequence>
<dbReference type="AlphaFoldDB" id="A0A194W032"/>
<dbReference type="PANTHER" id="PTHR10742:SF342">
    <property type="entry name" value="AMINE OXIDASE"/>
    <property type="match status" value="1"/>
</dbReference>
<reference evidence="3" key="1">
    <citation type="submission" date="2014-12" db="EMBL/GenBank/DDBJ databases">
        <title>Genome Sequence of Valsa Canker Pathogens Uncovers a Specific Adaption of Colonization on Woody Bark.</title>
        <authorList>
            <person name="Yin Z."/>
            <person name="Liu H."/>
            <person name="Gao X."/>
            <person name="Li Z."/>
            <person name="Song N."/>
            <person name="Ke X."/>
            <person name="Dai Q."/>
            <person name="Wu Y."/>
            <person name="Sun Y."/>
            <person name="Xu J.-R."/>
            <person name="Kang Z.K."/>
            <person name="Wang L."/>
            <person name="Huang L."/>
        </authorList>
    </citation>
    <scope>NUCLEOTIDE SEQUENCE [LARGE SCALE GENOMIC DNA]</scope>
    <source>
        <strain evidence="3">03-8</strain>
    </source>
</reference>
<dbReference type="InterPro" id="IPR036188">
    <property type="entry name" value="FAD/NAD-bd_sf"/>
</dbReference>
<dbReference type="OrthoDB" id="7777654at2759"/>